<evidence type="ECO:0000313" key="1">
    <source>
        <dbReference type="EMBL" id="SFS81142.1"/>
    </source>
</evidence>
<evidence type="ECO:0000313" key="2">
    <source>
        <dbReference type="Proteomes" id="UP000199199"/>
    </source>
</evidence>
<dbReference type="AlphaFoldDB" id="A0A1I6SWA6"/>
<protein>
    <submittedName>
        <fullName evidence="1">Uncharacterized protein</fullName>
    </submittedName>
</protein>
<reference evidence="2" key="1">
    <citation type="submission" date="2016-10" db="EMBL/GenBank/DDBJ databases">
        <authorList>
            <person name="Varghese N."/>
            <person name="Submissions S."/>
        </authorList>
    </citation>
    <scope>NUCLEOTIDE SEQUENCE [LARGE SCALE GENOMIC DNA]</scope>
    <source>
        <strain evidence="2">DSM 22427</strain>
    </source>
</reference>
<name>A0A1I6SWA6_9EURY</name>
<accession>A0A1I6SWA6</accession>
<sequence>MLNQRFTATRGCVATYWARSGPMTDPLGLFGVGNGGRVFSSIVVCDPDV</sequence>
<organism evidence="1 2">
    <name type="scientific">Halostagnicola kamekurae</name>
    <dbReference type="NCBI Taxonomy" id="619731"/>
    <lineage>
        <taxon>Archaea</taxon>
        <taxon>Methanobacteriati</taxon>
        <taxon>Methanobacteriota</taxon>
        <taxon>Stenosarchaea group</taxon>
        <taxon>Halobacteria</taxon>
        <taxon>Halobacteriales</taxon>
        <taxon>Natrialbaceae</taxon>
        <taxon>Halostagnicola</taxon>
    </lineage>
</organism>
<gene>
    <name evidence="1" type="ORF">SAMN04488556_2952</name>
</gene>
<proteinExistence type="predicted"/>
<keyword evidence="2" id="KW-1185">Reference proteome</keyword>
<dbReference type="Proteomes" id="UP000199199">
    <property type="component" value="Unassembled WGS sequence"/>
</dbReference>
<dbReference type="EMBL" id="FOZS01000002">
    <property type="protein sequence ID" value="SFS81142.1"/>
    <property type="molecule type" value="Genomic_DNA"/>
</dbReference>